<evidence type="ECO:0000313" key="3">
    <source>
        <dbReference type="Proteomes" id="UP000597762"/>
    </source>
</evidence>
<reference evidence="2" key="1">
    <citation type="submission" date="2021-01" db="EMBL/GenBank/DDBJ databases">
        <authorList>
            <person name="Li R."/>
            <person name="Bekaert M."/>
        </authorList>
    </citation>
    <scope>NUCLEOTIDE SEQUENCE</scope>
    <source>
        <strain evidence="2">Farmed</strain>
    </source>
</reference>
<sequence length="248" mass="29288">MRYNDVPERNSIEKSFFEWTFLVLLPCYSIRVQIFSSLLIRPRPLTTCESILNAIKIFAQSVQSNRVTRDPQLHMSLFGACSPTSHVTVLTKKEMYNCNKIPPSSFISVFILPLPHRFPSFSISLESFSLNHHIFQVLLYPYSSSSLFPLYNQHLTFSLQSFLSFYVANHFFLSFDVENHFCLPFYIKKRFLSLFLLFVYVENHFFFLCRKPFLSFSFFISVCLSFFLSFFLCREQFLSFSIIFLKIP</sequence>
<evidence type="ECO:0000313" key="2">
    <source>
        <dbReference type="EMBL" id="CAE1244141.1"/>
    </source>
</evidence>
<keyword evidence="1" id="KW-1133">Transmembrane helix</keyword>
<dbReference type="EMBL" id="CAHIKZ030000900">
    <property type="protein sequence ID" value="CAE1244141.1"/>
    <property type="molecule type" value="Genomic_DNA"/>
</dbReference>
<dbReference type="Proteomes" id="UP000597762">
    <property type="component" value="Unassembled WGS sequence"/>
</dbReference>
<comment type="caution">
    <text evidence="2">The sequence shown here is derived from an EMBL/GenBank/DDBJ whole genome shotgun (WGS) entry which is preliminary data.</text>
</comment>
<protein>
    <submittedName>
        <fullName evidence="2">Uncharacterized protein</fullName>
    </submittedName>
</protein>
<keyword evidence="3" id="KW-1185">Reference proteome</keyword>
<accession>A0A812BWU6</accession>
<evidence type="ECO:0000256" key="1">
    <source>
        <dbReference type="SAM" id="Phobius"/>
    </source>
</evidence>
<organism evidence="2 3">
    <name type="scientific">Acanthosepion pharaonis</name>
    <name type="common">Pharaoh cuttlefish</name>
    <name type="synonym">Sepia pharaonis</name>
    <dbReference type="NCBI Taxonomy" id="158019"/>
    <lineage>
        <taxon>Eukaryota</taxon>
        <taxon>Metazoa</taxon>
        <taxon>Spiralia</taxon>
        <taxon>Lophotrochozoa</taxon>
        <taxon>Mollusca</taxon>
        <taxon>Cephalopoda</taxon>
        <taxon>Coleoidea</taxon>
        <taxon>Decapodiformes</taxon>
        <taxon>Sepiida</taxon>
        <taxon>Sepiina</taxon>
        <taxon>Sepiidae</taxon>
        <taxon>Acanthosepion</taxon>
    </lineage>
</organism>
<keyword evidence="1" id="KW-0812">Transmembrane</keyword>
<feature type="transmembrane region" description="Helical" evidence="1">
    <location>
        <begin position="191"/>
        <end position="207"/>
    </location>
</feature>
<feature type="transmembrane region" description="Helical" evidence="1">
    <location>
        <begin position="213"/>
        <end position="233"/>
    </location>
</feature>
<proteinExistence type="predicted"/>
<keyword evidence="1" id="KW-0472">Membrane</keyword>
<dbReference type="AlphaFoldDB" id="A0A812BWU6"/>
<gene>
    <name evidence="2" type="ORF">SPHA_24169</name>
</gene>
<name>A0A812BWU6_ACAPH</name>